<feature type="region of interest" description="Disordered" evidence="1">
    <location>
        <begin position="60"/>
        <end position="98"/>
    </location>
</feature>
<dbReference type="EMBL" id="BLXT01000588">
    <property type="protein sequence ID" value="GFN78331.1"/>
    <property type="molecule type" value="Genomic_DNA"/>
</dbReference>
<dbReference type="Proteomes" id="UP000735302">
    <property type="component" value="Unassembled WGS sequence"/>
</dbReference>
<sequence length="139" mass="14850">MYKRYKSKVLSLDWAWTLPPRVPGSKLGYGIAGGSHSDLSWSQPEALGFECYLSSCKLSFSSRNREEEEEEEEEEERKGEGGMSSSSSSTTRSSSTTSSSIVAAAIAWVVALTKTEAVAAIATAPAVALAVPVVTPQKQ</sequence>
<name>A0AAV3Y6A8_9GAST</name>
<keyword evidence="3" id="KW-1185">Reference proteome</keyword>
<feature type="compositionally biased region" description="Low complexity" evidence="1">
    <location>
        <begin position="83"/>
        <end position="98"/>
    </location>
</feature>
<reference evidence="2 3" key="1">
    <citation type="journal article" date="2021" name="Elife">
        <title>Chloroplast acquisition without the gene transfer in kleptoplastic sea slugs, Plakobranchus ocellatus.</title>
        <authorList>
            <person name="Maeda T."/>
            <person name="Takahashi S."/>
            <person name="Yoshida T."/>
            <person name="Shimamura S."/>
            <person name="Takaki Y."/>
            <person name="Nagai Y."/>
            <person name="Toyoda A."/>
            <person name="Suzuki Y."/>
            <person name="Arimoto A."/>
            <person name="Ishii H."/>
            <person name="Satoh N."/>
            <person name="Nishiyama T."/>
            <person name="Hasebe M."/>
            <person name="Maruyama T."/>
            <person name="Minagawa J."/>
            <person name="Obokata J."/>
            <person name="Shigenobu S."/>
        </authorList>
    </citation>
    <scope>NUCLEOTIDE SEQUENCE [LARGE SCALE GENOMIC DNA]</scope>
</reference>
<organism evidence="2 3">
    <name type="scientific">Plakobranchus ocellatus</name>
    <dbReference type="NCBI Taxonomy" id="259542"/>
    <lineage>
        <taxon>Eukaryota</taxon>
        <taxon>Metazoa</taxon>
        <taxon>Spiralia</taxon>
        <taxon>Lophotrochozoa</taxon>
        <taxon>Mollusca</taxon>
        <taxon>Gastropoda</taxon>
        <taxon>Heterobranchia</taxon>
        <taxon>Euthyneura</taxon>
        <taxon>Panpulmonata</taxon>
        <taxon>Sacoglossa</taxon>
        <taxon>Placobranchoidea</taxon>
        <taxon>Plakobranchidae</taxon>
        <taxon>Plakobranchus</taxon>
    </lineage>
</organism>
<evidence type="ECO:0000256" key="1">
    <source>
        <dbReference type="SAM" id="MobiDB-lite"/>
    </source>
</evidence>
<accession>A0AAV3Y6A8</accession>
<comment type="caution">
    <text evidence="2">The sequence shown here is derived from an EMBL/GenBank/DDBJ whole genome shotgun (WGS) entry which is preliminary data.</text>
</comment>
<gene>
    <name evidence="2" type="ORF">PoB_000483700</name>
</gene>
<protein>
    <submittedName>
        <fullName evidence="2">Uncharacterized protein</fullName>
    </submittedName>
</protein>
<dbReference type="AlphaFoldDB" id="A0AAV3Y6A8"/>
<proteinExistence type="predicted"/>
<evidence type="ECO:0000313" key="3">
    <source>
        <dbReference type="Proteomes" id="UP000735302"/>
    </source>
</evidence>
<evidence type="ECO:0000313" key="2">
    <source>
        <dbReference type="EMBL" id="GFN78331.1"/>
    </source>
</evidence>